<evidence type="ECO:0000256" key="4">
    <source>
        <dbReference type="ARBA" id="ARBA00022737"/>
    </source>
</evidence>
<dbReference type="GO" id="GO:0009055">
    <property type="term" value="F:electron transfer activity"/>
    <property type="evidence" value="ECO:0007669"/>
    <property type="project" value="InterPro"/>
</dbReference>
<evidence type="ECO:0000256" key="7">
    <source>
        <dbReference type="ARBA" id="ARBA00023014"/>
    </source>
</evidence>
<evidence type="ECO:0000256" key="3">
    <source>
        <dbReference type="ARBA" id="ARBA00022723"/>
    </source>
</evidence>
<keyword evidence="8" id="KW-0175">Coiled coil</keyword>
<feature type="coiled-coil region" evidence="8">
    <location>
        <begin position="265"/>
        <end position="297"/>
    </location>
</feature>
<dbReference type="InterPro" id="IPR010208">
    <property type="entry name" value="Ion_transpt_RnfC/RsxC"/>
</dbReference>
<dbReference type="GO" id="GO:0016020">
    <property type="term" value="C:membrane"/>
    <property type="evidence" value="ECO:0007669"/>
    <property type="project" value="InterPro"/>
</dbReference>
<keyword evidence="2" id="KW-0004">4Fe-4S</keyword>
<dbReference type="PANTHER" id="PTHR43034:SF2">
    <property type="entry name" value="ION-TRANSLOCATING OXIDOREDUCTASE COMPLEX SUBUNIT C"/>
    <property type="match status" value="1"/>
</dbReference>
<evidence type="ECO:0000256" key="5">
    <source>
        <dbReference type="ARBA" id="ARBA00022982"/>
    </source>
</evidence>
<dbReference type="Gene3D" id="3.40.50.11540">
    <property type="entry name" value="NADH-ubiquinone oxidoreductase 51kDa subunit"/>
    <property type="match status" value="1"/>
</dbReference>
<dbReference type="SUPFAM" id="SSF46548">
    <property type="entry name" value="alpha-helical ferredoxin"/>
    <property type="match status" value="1"/>
</dbReference>
<sequence>MLAQHVGAPARPVVLVGQKVKKGELIAAAHGNISAPLHASTSGTISAIGEITAPHASGLPGMAISIDADGDDAWLESERVSDPFALSPGEIAARVAAAGVVGLGGATFPSSVKLNLGRRSKIDTLIINGSECEPYLSCDDRLMRDRAADVVSGIRLMLIATGARQARVGIEDNKPEAIAAMREAVRRFGEIIVELVPARYPMGLLPLEMSARIRHGEMESAVALGLSDCIACGCCAYVCPAHIPLVQYFYHAKGELSARQRTQLRSEATRKMAQARQERLEREAREKAEAAARRKAERSAQQAALKTVAVAAAVTRIAAGESA</sequence>
<dbReference type="Pfam" id="PF01512">
    <property type="entry name" value="Complex1_51K"/>
    <property type="match status" value="1"/>
</dbReference>
<proteinExistence type="predicted"/>
<dbReference type="InterPro" id="IPR017896">
    <property type="entry name" value="4Fe4S_Fe-S-bd"/>
</dbReference>
<dbReference type="InterPro" id="IPR017900">
    <property type="entry name" value="4Fe4S_Fe_S_CS"/>
</dbReference>
<evidence type="ECO:0000313" key="11">
    <source>
        <dbReference type="Proteomes" id="UP000199169"/>
    </source>
</evidence>
<gene>
    <name evidence="10" type="ORF">ACCAA_290008</name>
</gene>
<keyword evidence="3" id="KW-0479">Metal-binding</keyword>
<evidence type="ECO:0000256" key="1">
    <source>
        <dbReference type="ARBA" id="ARBA00022448"/>
    </source>
</evidence>
<dbReference type="AlphaFoldDB" id="A0A1A8XLG9"/>
<evidence type="ECO:0000256" key="6">
    <source>
        <dbReference type="ARBA" id="ARBA00023004"/>
    </source>
</evidence>
<protein>
    <recommendedName>
        <fullName evidence="9">4Fe-4S ferredoxin-type domain-containing protein</fullName>
    </recommendedName>
</protein>
<evidence type="ECO:0000256" key="2">
    <source>
        <dbReference type="ARBA" id="ARBA00022485"/>
    </source>
</evidence>
<evidence type="ECO:0000259" key="9">
    <source>
        <dbReference type="PROSITE" id="PS51379"/>
    </source>
</evidence>
<keyword evidence="6" id="KW-0408">Iron</keyword>
<dbReference type="PANTHER" id="PTHR43034">
    <property type="entry name" value="ION-TRANSLOCATING OXIDOREDUCTASE COMPLEX SUBUNIT C"/>
    <property type="match status" value="1"/>
</dbReference>
<dbReference type="InterPro" id="IPR037225">
    <property type="entry name" value="Nuo51_FMN-bd_sf"/>
</dbReference>
<keyword evidence="11" id="KW-1185">Reference proteome</keyword>
<keyword evidence="5" id="KW-0249">Electron transport</keyword>
<evidence type="ECO:0000256" key="8">
    <source>
        <dbReference type="SAM" id="Coils"/>
    </source>
</evidence>
<dbReference type="PROSITE" id="PS00198">
    <property type="entry name" value="4FE4S_FER_1"/>
    <property type="match status" value="1"/>
</dbReference>
<keyword evidence="1" id="KW-0813">Transport</keyword>
<reference evidence="10 11" key="1">
    <citation type="submission" date="2016-06" db="EMBL/GenBank/DDBJ databases">
        <authorList>
            <person name="Kjaerup R.B."/>
            <person name="Dalgaard T.S."/>
            <person name="Juul-Madsen H.R."/>
        </authorList>
    </citation>
    <scope>NUCLEOTIDE SEQUENCE [LARGE SCALE GENOMIC DNA]</scope>
    <source>
        <strain evidence="10">3</strain>
    </source>
</reference>
<dbReference type="EMBL" id="FLQX01000104">
    <property type="protein sequence ID" value="SBT05990.1"/>
    <property type="molecule type" value="Genomic_DNA"/>
</dbReference>
<dbReference type="RefSeq" id="WP_342674042.1">
    <property type="nucleotide sequence ID" value="NZ_FLQX01000104.1"/>
</dbReference>
<name>A0A1A8XLG9_9PROT</name>
<dbReference type="GO" id="GO:0051539">
    <property type="term" value="F:4 iron, 4 sulfur cluster binding"/>
    <property type="evidence" value="ECO:0007669"/>
    <property type="project" value="UniProtKB-KW"/>
</dbReference>
<dbReference type="InterPro" id="IPR026902">
    <property type="entry name" value="RnfC_N"/>
</dbReference>
<accession>A0A1A8XLG9</accession>
<dbReference type="Pfam" id="PF13375">
    <property type="entry name" value="RnfC_N"/>
    <property type="match status" value="1"/>
</dbReference>
<keyword evidence="4" id="KW-0677">Repeat</keyword>
<organism evidence="10 11">
    <name type="scientific">Candidatus Accumulibacter aalborgensis</name>
    <dbReference type="NCBI Taxonomy" id="1860102"/>
    <lineage>
        <taxon>Bacteria</taxon>
        <taxon>Pseudomonadati</taxon>
        <taxon>Pseudomonadota</taxon>
        <taxon>Betaproteobacteria</taxon>
        <taxon>Candidatus Accumulibacter</taxon>
    </lineage>
</organism>
<dbReference type="STRING" id="1860102.ACCAA_290008"/>
<dbReference type="GO" id="GO:0046872">
    <property type="term" value="F:metal ion binding"/>
    <property type="evidence" value="ECO:0007669"/>
    <property type="project" value="UniProtKB-KW"/>
</dbReference>
<feature type="domain" description="4Fe-4S ferredoxin-type" evidence="9">
    <location>
        <begin position="220"/>
        <end position="249"/>
    </location>
</feature>
<dbReference type="PROSITE" id="PS51379">
    <property type="entry name" value="4FE4S_FER_2"/>
    <property type="match status" value="1"/>
</dbReference>
<dbReference type="SUPFAM" id="SSF142019">
    <property type="entry name" value="Nqo1 FMN-binding domain-like"/>
    <property type="match status" value="1"/>
</dbReference>
<dbReference type="Proteomes" id="UP000199169">
    <property type="component" value="Unassembled WGS sequence"/>
</dbReference>
<keyword evidence="7" id="KW-0411">Iron-sulfur</keyword>
<dbReference type="InterPro" id="IPR011538">
    <property type="entry name" value="Nuo51_FMN-bd"/>
</dbReference>
<evidence type="ECO:0000313" key="10">
    <source>
        <dbReference type="EMBL" id="SBT05990.1"/>
    </source>
</evidence>